<protein>
    <submittedName>
        <fullName evidence="2">Uncharacterized protein</fullName>
    </submittedName>
</protein>
<evidence type="ECO:0000313" key="2">
    <source>
        <dbReference type="EMBL" id="MBB6062032.1"/>
    </source>
</evidence>
<name>A0A841GEP8_9BACT</name>
<evidence type="ECO:0000256" key="1">
    <source>
        <dbReference type="SAM" id="Coils"/>
    </source>
</evidence>
<dbReference type="Proteomes" id="UP000555828">
    <property type="component" value="Unassembled WGS sequence"/>
</dbReference>
<feature type="coiled-coil region" evidence="1">
    <location>
        <begin position="60"/>
        <end position="91"/>
    </location>
</feature>
<gene>
    <name evidence="2" type="ORF">HNP65_000454</name>
</gene>
<sequence>MKIQGIIFTTNEVPRKLYKLKSGKVRELKKSGPVILNPGDYIAIAEYLLEIPLFGDVSAIEESEIEEVELSDEFENILKRLIELRKNKNAEENFSLEDFVIDEENIDNVIEEVETLLSLTSDNLPDDEEAAINLIESIDDSKMITKVNYIKSFFKKFPDSKLGGDLILDTAKKVYSTLGDRYIAKLLCKKIILHYSDDLELCHNALNLLALVYKEEGNVMWLTYSEIAKHVEVMLNENK</sequence>
<dbReference type="SUPFAM" id="SSF51206">
    <property type="entry name" value="cAMP-binding domain-like"/>
    <property type="match status" value="1"/>
</dbReference>
<keyword evidence="3" id="KW-1185">Reference proteome</keyword>
<dbReference type="RefSeq" id="WP_184618767.1">
    <property type="nucleotide sequence ID" value="NZ_JACHEX010000001.1"/>
</dbReference>
<reference evidence="2 3" key="1">
    <citation type="submission" date="2020-08" db="EMBL/GenBank/DDBJ databases">
        <title>Genomic Encyclopedia of Type Strains, Phase IV (KMG-IV): sequencing the most valuable type-strain genomes for metagenomic binning, comparative biology and taxonomic classification.</title>
        <authorList>
            <person name="Goeker M."/>
        </authorList>
    </citation>
    <scope>NUCLEOTIDE SEQUENCE [LARGE SCALE GENOMIC DNA]</scope>
    <source>
        <strain evidence="2 3">DSM 13481</strain>
    </source>
</reference>
<accession>A0A841GEP8</accession>
<keyword evidence="1" id="KW-0175">Coiled coil</keyword>
<evidence type="ECO:0000313" key="3">
    <source>
        <dbReference type="Proteomes" id="UP000555828"/>
    </source>
</evidence>
<dbReference type="EMBL" id="JACHEX010000001">
    <property type="protein sequence ID" value="MBB6062032.1"/>
    <property type="molecule type" value="Genomic_DNA"/>
</dbReference>
<dbReference type="AlphaFoldDB" id="A0A841GEP8"/>
<comment type="caution">
    <text evidence="2">The sequence shown here is derived from an EMBL/GenBank/DDBJ whole genome shotgun (WGS) entry which is preliminary data.</text>
</comment>
<dbReference type="InterPro" id="IPR018490">
    <property type="entry name" value="cNMP-bd_dom_sf"/>
</dbReference>
<organism evidence="2 3">
    <name type="scientific">Thermosipho japonicus</name>
    <dbReference type="NCBI Taxonomy" id="90323"/>
    <lineage>
        <taxon>Bacteria</taxon>
        <taxon>Thermotogati</taxon>
        <taxon>Thermotogota</taxon>
        <taxon>Thermotogae</taxon>
        <taxon>Thermotogales</taxon>
        <taxon>Fervidobacteriaceae</taxon>
        <taxon>Thermosipho</taxon>
    </lineage>
</organism>
<proteinExistence type="predicted"/>